<dbReference type="GO" id="GO:0008234">
    <property type="term" value="F:cysteine-type peptidase activity"/>
    <property type="evidence" value="ECO:0007669"/>
    <property type="project" value="UniProtKB-KW"/>
</dbReference>
<keyword evidence="3" id="KW-0378">Hydrolase</keyword>
<feature type="signal peptide" evidence="6">
    <location>
        <begin position="1"/>
        <end position="30"/>
    </location>
</feature>
<dbReference type="InterPro" id="IPR051794">
    <property type="entry name" value="PG_Endopeptidase_C40"/>
</dbReference>
<reference evidence="8" key="1">
    <citation type="submission" date="2023-04" db="EMBL/GenBank/DDBJ databases">
        <title>Novel strain of Lactilactobacillus sakei and use thereof.</title>
        <authorList>
            <person name="Kim S.Y."/>
        </authorList>
    </citation>
    <scope>NUCLEOTIDE SEQUENCE</scope>
    <source>
        <strain evidence="8">HUP1</strain>
    </source>
</reference>
<feature type="compositionally biased region" description="Low complexity" evidence="5">
    <location>
        <begin position="235"/>
        <end position="278"/>
    </location>
</feature>
<evidence type="ECO:0000256" key="6">
    <source>
        <dbReference type="SAM" id="SignalP"/>
    </source>
</evidence>
<evidence type="ECO:0000256" key="3">
    <source>
        <dbReference type="ARBA" id="ARBA00022801"/>
    </source>
</evidence>
<sequence length="513" mass="52466">MNNTKSLIALGSGILGVAGISLLSAGQVNAATATVNYSAGATTVWTSPETGQAAKRYIFKGQSVNLLASQKVGAETWYRIGNGEWVPERYLTTAKETPKAQTDAAKTIRVAFADGATTVWSSPTYTQPTGRYMTYGQTEGIVKTQTVSGEEWYQLANGGWIPARFTGEGQLKSTPVVKQAATPTQTTPTQAPVQSTTAAKVVTPAAETATSESTSVATPAPVASSSVSESVASSTPVSESTAAPVASESQAESISAPAASSSVVESSSVTSESTAPVAESSVTSESTAPAVESSIAPAQSSSASAVEVPAKETVESAPQATPIQAESATVSSTTPSTPVVESSTQQTTPKAPAQQSSVAESKPAVVESTKPTTPTQTTPTPAPTTPKPATPAPTTGNAQAVINLAMAQIGKPYVWGAHGPSSFDCSGLMDYVFQNAAGRSIGGWTVPQESAGYSVSLSSLQPGDLLFWGAQGSSYHVALYIGGGQYVHAPQPGENVKIGSMQYYTPSFAKRVF</sequence>
<feature type="compositionally biased region" description="Low complexity" evidence="5">
    <location>
        <begin position="179"/>
        <end position="199"/>
    </location>
</feature>
<evidence type="ECO:0000256" key="4">
    <source>
        <dbReference type="ARBA" id="ARBA00022807"/>
    </source>
</evidence>
<organism evidence="8 9">
    <name type="scientific">Latilactobacillus sakei</name>
    <name type="common">Lactobacillus sakei</name>
    <dbReference type="NCBI Taxonomy" id="1599"/>
    <lineage>
        <taxon>Bacteria</taxon>
        <taxon>Bacillati</taxon>
        <taxon>Bacillota</taxon>
        <taxon>Bacilli</taxon>
        <taxon>Lactobacillales</taxon>
        <taxon>Lactobacillaceae</taxon>
        <taxon>Latilactobacillus</taxon>
    </lineage>
</organism>
<dbReference type="Proteomes" id="UP001179858">
    <property type="component" value="Chromosome"/>
</dbReference>
<feature type="region of interest" description="Disordered" evidence="5">
    <location>
        <begin position="235"/>
        <end position="395"/>
    </location>
</feature>
<evidence type="ECO:0000259" key="7">
    <source>
        <dbReference type="PROSITE" id="PS51935"/>
    </source>
</evidence>
<feature type="compositionally biased region" description="Pro residues" evidence="5">
    <location>
        <begin position="380"/>
        <end position="391"/>
    </location>
</feature>
<dbReference type="EMBL" id="CP122959">
    <property type="protein sequence ID" value="WGI19499.1"/>
    <property type="molecule type" value="Genomic_DNA"/>
</dbReference>
<evidence type="ECO:0000313" key="9">
    <source>
        <dbReference type="Proteomes" id="UP001179858"/>
    </source>
</evidence>
<dbReference type="InterPro" id="IPR038765">
    <property type="entry name" value="Papain-like_cys_pep_sf"/>
</dbReference>
<dbReference type="RefSeq" id="WP_280103089.1">
    <property type="nucleotide sequence ID" value="NZ_CP122959.1"/>
</dbReference>
<protein>
    <submittedName>
        <fullName evidence="8">NlpC/P60 family protein</fullName>
    </submittedName>
</protein>
<dbReference type="PROSITE" id="PS51935">
    <property type="entry name" value="NLPC_P60"/>
    <property type="match status" value="1"/>
</dbReference>
<evidence type="ECO:0000256" key="1">
    <source>
        <dbReference type="ARBA" id="ARBA00007074"/>
    </source>
</evidence>
<dbReference type="AlphaFoldDB" id="A0AAF0GP08"/>
<feature type="chain" id="PRO_5042157359" evidence="6">
    <location>
        <begin position="31"/>
        <end position="513"/>
    </location>
</feature>
<dbReference type="PANTHER" id="PTHR47359">
    <property type="entry name" value="PEPTIDOGLYCAN DL-ENDOPEPTIDASE CWLO"/>
    <property type="match status" value="1"/>
</dbReference>
<evidence type="ECO:0000256" key="5">
    <source>
        <dbReference type="SAM" id="MobiDB-lite"/>
    </source>
</evidence>
<dbReference type="SUPFAM" id="SSF54001">
    <property type="entry name" value="Cysteine proteinases"/>
    <property type="match status" value="1"/>
</dbReference>
<feature type="domain" description="NlpC/P60" evidence="7">
    <location>
        <begin position="395"/>
        <end position="513"/>
    </location>
</feature>
<dbReference type="Gene3D" id="3.90.1720.10">
    <property type="entry name" value="endopeptidase domain like (from Nostoc punctiforme)"/>
    <property type="match status" value="1"/>
</dbReference>
<dbReference type="PANTHER" id="PTHR47359:SF3">
    <property type="entry name" value="NLP_P60 DOMAIN-CONTAINING PROTEIN-RELATED"/>
    <property type="match status" value="1"/>
</dbReference>
<feature type="compositionally biased region" description="Low complexity" evidence="5">
    <location>
        <begin position="325"/>
        <end position="355"/>
    </location>
</feature>
<keyword evidence="2" id="KW-0645">Protease</keyword>
<dbReference type="InterPro" id="IPR000064">
    <property type="entry name" value="NLP_P60_dom"/>
</dbReference>
<evidence type="ECO:0000313" key="8">
    <source>
        <dbReference type="EMBL" id="WGI19499.1"/>
    </source>
</evidence>
<keyword evidence="4" id="KW-0788">Thiol protease</keyword>
<keyword evidence="6" id="KW-0732">Signal</keyword>
<dbReference type="Pfam" id="PF00877">
    <property type="entry name" value="NLPC_P60"/>
    <property type="match status" value="1"/>
</dbReference>
<feature type="compositionally biased region" description="Low complexity" evidence="5">
    <location>
        <begin position="291"/>
        <end position="308"/>
    </location>
</feature>
<feature type="compositionally biased region" description="Low complexity" evidence="5">
    <location>
        <begin position="369"/>
        <end position="379"/>
    </location>
</feature>
<proteinExistence type="inferred from homology"/>
<evidence type="ECO:0000256" key="2">
    <source>
        <dbReference type="ARBA" id="ARBA00022670"/>
    </source>
</evidence>
<feature type="region of interest" description="Disordered" evidence="5">
    <location>
        <begin position="204"/>
        <end position="223"/>
    </location>
</feature>
<dbReference type="GO" id="GO:0006508">
    <property type="term" value="P:proteolysis"/>
    <property type="evidence" value="ECO:0007669"/>
    <property type="project" value="UniProtKB-KW"/>
</dbReference>
<name>A0AAF0GP08_LATSK</name>
<gene>
    <name evidence="8" type="ORF">QBD03_01795</name>
</gene>
<accession>A0AAF0GP08</accession>
<feature type="region of interest" description="Disordered" evidence="5">
    <location>
        <begin position="174"/>
        <end position="199"/>
    </location>
</feature>
<comment type="similarity">
    <text evidence="1">Belongs to the peptidase C40 family.</text>
</comment>